<dbReference type="InterPro" id="IPR051885">
    <property type="entry name" value="CC_CF"/>
</dbReference>
<dbReference type="PANTHER" id="PTHR15654">
    <property type="entry name" value="COILED-COIL DOMAIN-CONTAINING PROTEIN 113-RELATED"/>
    <property type="match status" value="1"/>
</dbReference>
<dbReference type="InterPro" id="IPR025254">
    <property type="entry name" value="CCDC113/CCDC96_CC"/>
</dbReference>
<dbReference type="GO" id="GO:0005930">
    <property type="term" value="C:axoneme"/>
    <property type="evidence" value="ECO:0007669"/>
    <property type="project" value="TreeGrafter"/>
</dbReference>
<feature type="region of interest" description="Disordered" evidence="4">
    <location>
        <begin position="110"/>
        <end position="144"/>
    </location>
</feature>
<feature type="compositionally biased region" description="Basic residues" evidence="4">
    <location>
        <begin position="79"/>
        <end position="88"/>
    </location>
</feature>
<dbReference type="GO" id="GO:0036064">
    <property type="term" value="C:ciliary basal body"/>
    <property type="evidence" value="ECO:0007669"/>
    <property type="project" value="TreeGrafter"/>
</dbReference>
<evidence type="ECO:0000313" key="7">
    <source>
        <dbReference type="Proteomes" id="UP001500889"/>
    </source>
</evidence>
<feature type="region of interest" description="Disordered" evidence="4">
    <location>
        <begin position="1"/>
        <end position="68"/>
    </location>
</feature>
<dbReference type="AlphaFoldDB" id="A0AAU9GC68"/>
<evidence type="ECO:0000313" key="6">
    <source>
        <dbReference type="EMBL" id="BFG05316.1"/>
    </source>
</evidence>
<evidence type="ECO:0000256" key="4">
    <source>
        <dbReference type="SAM" id="MobiDB-lite"/>
    </source>
</evidence>
<evidence type="ECO:0000256" key="2">
    <source>
        <dbReference type="ARBA" id="ARBA00023054"/>
    </source>
</evidence>
<keyword evidence="2" id="KW-0175">Coiled coil</keyword>
<evidence type="ECO:0000259" key="5">
    <source>
        <dbReference type="Pfam" id="PF13870"/>
    </source>
</evidence>
<dbReference type="EMBL" id="AP029267">
    <property type="protein sequence ID" value="BFG05316.1"/>
    <property type="molecule type" value="Genomic_DNA"/>
</dbReference>
<dbReference type="Pfam" id="PF13870">
    <property type="entry name" value="CCDC113_CCDC96_CC"/>
    <property type="match status" value="1"/>
</dbReference>
<feature type="compositionally biased region" description="Polar residues" evidence="4">
    <location>
        <begin position="7"/>
        <end position="31"/>
    </location>
</feature>
<keyword evidence="7" id="KW-1185">Reference proteome</keyword>
<sequence length="684" mass="78942">MDVGATVNLTDITENADEQPQNEVPKQTSVSEALGQKELSKSRSILQPGTLEEENVAGEQTEVNGGRASVVVTQEDFKQKRKAERKQRMKDMEEKRFKIRDSSVFFDVTAIKEGRQADEAEEAEGEGEDEGEGESKRERDAEAFLAERKQEEKFKARHTMLLEEQYEEAVLREVESDEDTESIYSTLSTVSIAKSIDKDSDTVQLKADFLNDFDIPSLSDISEDEEEEISQFIKAESIVEMEIADVGVFVDPLTGEVIISTSSTSSEEPLVEEEALDMEEEPVECPEITDDDQPAPKFAHVDESMNDFEQFRETFLCQDLGEEERESDANAHKHRTEVLSIIRTFLKDLIDTLVHKSETINVDQLIRSRCDKGKLMEELINATTDFYFEKHGNIFLQARIVEYYKRNKNMRVFSRLSPIDIRNYSMRYLEALQQLELAKKRFATAKQMSSFLMSKVYLQLYHAQANATCSETHLEQTVRHYLSARDSEPIKRLVDRGLRLMAVKRNEISDTRLVLITMKHTLGRLANKIKQLERVGEDLSINDFISIQNQVVTMDKKIEERNIELKKLRCKYQVDLHLIQHNREKALALADKLQQSKAALHKLLDKQHEMREKLYRVKVNHTKLRKQQKDLSCQGGILTMPSLMYEYDNTVEGLQVKRGSVFKLRETMKNLNRRIQEYESTYSV</sequence>
<feature type="compositionally biased region" description="Acidic residues" evidence="4">
    <location>
        <begin position="119"/>
        <end position="132"/>
    </location>
</feature>
<proteinExistence type="predicted"/>
<dbReference type="PANTHER" id="PTHR15654:SF1">
    <property type="entry name" value="COILED-COIL DOMAIN-CONTAINING PROTEIN 96"/>
    <property type="match status" value="1"/>
</dbReference>
<name>A0AAU9GC68_DROMD</name>
<feature type="region of interest" description="Disordered" evidence="4">
    <location>
        <begin position="75"/>
        <end position="94"/>
    </location>
</feature>
<evidence type="ECO:0000256" key="3">
    <source>
        <dbReference type="ARBA" id="ARBA00023273"/>
    </source>
</evidence>
<keyword evidence="3" id="KW-0966">Cell projection</keyword>
<accession>A0AAU9GC68</accession>
<evidence type="ECO:0000256" key="1">
    <source>
        <dbReference type="ARBA" id="ARBA00004138"/>
    </source>
</evidence>
<dbReference type="Proteomes" id="UP001500889">
    <property type="component" value="Chromosome E"/>
</dbReference>
<organism evidence="6 7">
    <name type="scientific">Drosophila madeirensis</name>
    <name type="common">Fruit fly</name>
    <dbReference type="NCBI Taxonomy" id="30013"/>
    <lineage>
        <taxon>Eukaryota</taxon>
        <taxon>Metazoa</taxon>
        <taxon>Ecdysozoa</taxon>
        <taxon>Arthropoda</taxon>
        <taxon>Hexapoda</taxon>
        <taxon>Insecta</taxon>
        <taxon>Pterygota</taxon>
        <taxon>Neoptera</taxon>
        <taxon>Endopterygota</taxon>
        <taxon>Diptera</taxon>
        <taxon>Brachycera</taxon>
        <taxon>Muscomorpha</taxon>
        <taxon>Ephydroidea</taxon>
        <taxon>Drosophilidae</taxon>
        <taxon>Drosophila</taxon>
        <taxon>Sophophora</taxon>
    </lineage>
</organism>
<reference evidence="6 7" key="1">
    <citation type="submission" date="2024-02" db="EMBL/GenBank/DDBJ databases">
        <title>A chromosome-level genome assembly of Drosophila madeirensis, a fruit fly species endemic to Madeira island.</title>
        <authorList>
            <person name="Tomihara K."/>
            <person name="Llopart A."/>
            <person name="Yamamoto D."/>
        </authorList>
    </citation>
    <scope>NUCLEOTIDE SEQUENCE [LARGE SCALE GENOMIC DNA]</scope>
    <source>
        <strain evidence="6 7">RF1</strain>
    </source>
</reference>
<feature type="domain" description="CCDC113/CCDC96 coiled-coil" evidence="5">
    <location>
        <begin position="501"/>
        <end position="676"/>
    </location>
</feature>
<feature type="compositionally biased region" description="Basic and acidic residues" evidence="4">
    <location>
        <begin position="133"/>
        <end position="144"/>
    </location>
</feature>
<gene>
    <name evidence="6" type="ORF">DMAD_04073</name>
</gene>
<comment type="subcellular location">
    <subcellularLocation>
        <location evidence="1">Cell projection</location>
        <location evidence="1">Cilium</location>
    </subcellularLocation>
</comment>
<protein>
    <recommendedName>
        <fullName evidence="5">CCDC113/CCDC96 coiled-coil domain-containing protein</fullName>
    </recommendedName>
</protein>
<dbReference type="GO" id="GO:0060271">
    <property type="term" value="P:cilium assembly"/>
    <property type="evidence" value="ECO:0007669"/>
    <property type="project" value="TreeGrafter"/>
</dbReference>